<comment type="caution">
    <text evidence="2">The sequence shown here is derived from an EMBL/GenBank/DDBJ whole genome shotgun (WGS) entry which is preliminary data.</text>
</comment>
<reference evidence="2" key="1">
    <citation type="submission" date="2020-08" db="EMBL/GenBank/DDBJ databases">
        <title>Genome sequencing and assembly of the red palm weevil Rhynchophorus ferrugineus.</title>
        <authorList>
            <person name="Dias G.B."/>
            <person name="Bergman C.M."/>
            <person name="Manee M."/>
        </authorList>
    </citation>
    <scope>NUCLEOTIDE SEQUENCE</scope>
    <source>
        <strain evidence="2">AA-2017</strain>
        <tissue evidence="2">Whole larva</tissue>
    </source>
</reference>
<gene>
    <name evidence="2" type="ORF">GWI33_020963</name>
</gene>
<dbReference type="AlphaFoldDB" id="A0A834HVK4"/>
<sequence length="79" mass="9321">MRRLVRSSSNDRYKQVVERAKKKFGMCRERDSYQAPNQFRRRASSRGGESIDRRSPCDVSPFSDRHREAISTVETVRSR</sequence>
<dbReference type="Proteomes" id="UP000625711">
    <property type="component" value="Unassembled WGS sequence"/>
</dbReference>
<evidence type="ECO:0000313" key="3">
    <source>
        <dbReference type="Proteomes" id="UP000625711"/>
    </source>
</evidence>
<name>A0A834HVK4_RHYFE</name>
<feature type="region of interest" description="Disordered" evidence="1">
    <location>
        <begin position="27"/>
        <end position="79"/>
    </location>
</feature>
<evidence type="ECO:0000313" key="2">
    <source>
        <dbReference type="EMBL" id="KAF7265645.1"/>
    </source>
</evidence>
<evidence type="ECO:0000256" key="1">
    <source>
        <dbReference type="SAM" id="MobiDB-lite"/>
    </source>
</evidence>
<dbReference type="EMBL" id="JAACXV010014592">
    <property type="protein sequence ID" value="KAF7265645.1"/>
    <property type="molecule type" value="Genomic_DNA"/>
</dbReference>
<protein>
    <submittedName>
        <fullName evidence="2">Uncharacterized protein</fullName>
    </submittedName>
</protein>
<organism evidence="2 3">
    <name type="scientific">Rhynchophorus ferrugineus</name>
    <name type="common">Red palm weevil</name>
    <name type="synonym">Curculio ferrugineus</name>
    <dbReference type="NCBI Taxonomy" id="354439"/>
    <lineage>
        <taxon>Eukaryota</taxon>
        <taxon>Metazoa</taxon>
        <taxon>Ecdysozoa</taxon>
        <taxon>Arthropoda</taxon>
        <taxon>Hexapoda</taxon>
        <taxon>Insecta</taxon>
        <taxon>Pterygota</taxon>
        <taxon>Neoptera</taxon>
        <taxon>Endopterygota</taxon>
        <taxon>Coleoptera</taxon>
        <taxon>Polyphaga</taxon>
        <taxon>Cucujiformia</taxon>
        <taxon>Curculionidae</taxon>
        <taxon>Dryophthorinae</taxon>
        <taxon>Rhynchophorus</taxon>
    </lineage>
</organism>
<proteinExistence type="predicted"/>
<keyword evidence="3" id="KW-1185">Reference proteome</keyword>
<accession>A0A834HVK4</accession>